<reference evidence="2 3" key="1">
    <citation type="submission" date="2019-07" db="EMBL/GenBank/DDBJ databases">
        <title>Genome Sequencing and Assembly of Staphylococcus haemolyticus SDA2.</title>
        <authorList>
            <person name="Emmons C.B."/>
            <person name="Park C."/>
            <person name="Sevigny J.L."/>
            <person name="Andam C."/>
        </authorList>
    </citation>
    <scope>NUCLEOTIDE SEQUENCE [LARGE SCALE GENOMIC DNA]</scope>
    <source>
        <strain evidence="2 3">SDA2</strain>
    </source>
</reference>
<accession>A0AB38PFH5</accession>
<dbReference type="Pfam" id="PF10651">
    <property type="entry name" value="BppU_N"/>
    <property type="match status" value="1"/>
</dbReference>
<dbReference type="AlphaFoldDB" id="A0AB38PFH5"/>
<sequence>MANQDLFFDITKQGSEQEKQQYLITRVGDGGLKTVTITVWSNGYPYNLTGLTPVFEGVKPDGERIIDTTGAIVLDPKKGVFRYTFPQQASTAEGQYKQAFFKLKRDEQTDSSLEVKINVLKNKVEFGINSESYYTEYQQEINKFKTKINEEVLRLNDLLGGINTQIEVDTTLMNSLHQGFNNLKESINENGLVTKSEVDTTINNVNNKVDTVVRTIDTVKQEVKTKIDDLDKSKMDVKVIPGVLDDVANITKTGHYYYNENTLNLPTRNPGNSNGFIQAIMQDDNNGMITVLGTGLSREKYKGKLYSRWKTSIPILLWEGSATKNNLINLRGNVHQFGLLIINVTFVSDRHSTKFVTIPANGTTLYLNQTGMRSSEGHMKNGYLEEIEILIKDDTHLEVTKTQIASDGNAATDSNATITAIYGIY</sequence>
<dbReference type="EMBL" id="VJMP01000001">
    <property type="protein sequence ID" value="TRL79232.1"/>
    <property type="molecule type" value="Genomic_DNA"/>
</dbReference>
<comment type="caution">
    <text evidence="2">The sequence shown here is derived from an EMBL/GenBank/DDBJ whole genome shotgun (WGS) entry which is preliminary data.</text>
</comment>
<dbReference type="RefSeq" id="WP_107638034.1">
    <property type="nucleotide sequence ID" value="NZ_JAHCPL010000004.1"/>
</dbReference>
<organism evidence="2 3">
    <name type="scientific">Staphylococcus haemolyticus</name>
    <dbReference type="NCBI Taxonomy" id="1283"/>
    <lineage>
        <taxon>Bacteria</taxon>
        <taxon>Bacillati</taxon>
        <taxon>Bacillota</taxon>
        <taxon>Bacilli</taxon>
        <taxon>Bacillales</taxon>
        <taxon>Staphylococcaceae</taxon>
        <taxon>Staphylococcus</taxon>
    </lineage>
</organism>
<feature type="domain" description="BppU N-terminal" evidence="1">
    <location>
        <begin position="3"/>
        <end position="145"/>
    </location>
</feature>
<dbReference type="InterPro" id="IPR018913">
    <property type="entry name" value="BppU_N"/>
</dbReference>
<dbReference type="Gene3D" id="2.60.40.3350">
    <property type="match status" value="1"/>
</dbReference>
<gene>
    <name evidence="2" type="ORF">FNL11_01855</name>
</gene>
<proteinExistence type="predicted"/>
<protein>
    <submittedName>
        <fullName evidence="2">DUF2479 domain-containing protein</fullName>
    </submittedName>
</protein>
<evidence type="ECO:0000259" key="1">
    <source>
        <dbReference type="Pfam" id="PF10651"/>
    </source>
</evidence>
<evidence type="ECO:0000313" key="3">
    <source>
        <dbReference type="Proteomes" id="UP000316594"/>
    </source>
</evidence>
<name>A0AB38PFH5_STAHA</name>
<dbReference type="Proteomes" id="UP000316594">
    <property type="component" value="Unassembled WGS sequence"/>
</dbReference>
<evidence type="ECO:0000313" key="2">
    <source>
        <dbReference type="EMBL" id="TRL79232.1"/>
    </source>
</evidence>